<dbReference type="InterPro" id="IPR000792">
    <property type="entry name" value="Tscrpt_reg_LuxR_C"/>
</dbReference>
<dbReference type="SMART" id="SM00421">
    <property type="entry name" value="HTH_LUXR"/>
    <property type="match status" value="1"/>
</dbReference>
<dbReference type="SUPFAM" id="SSF63829">
    <property type="entry name" value="Calcium-dependent phosphotriesterase"/>
    <property type="match status" value="1"/>
</dbReference>
<dbReference type="PANTHER" id="PTHR43547:SF2">
    <property type="entry name" value="HYBRID SIGNAL TRANSDUCTION HISTIDINE KINASE C"/>
    <property type="match status" value="1"/>
</dbReference>
<keyword evidence="1" id="KW-0597">Phosphoprotein</keyword>
<dbReference type="InterPro" id="IPR036388">
    <property type="entry name" value="WH-like_DNA-bd_sf"/>
</dbReference>
<dbReference type="Gene3D" id="2.60.40.10">
    <property type="entry name" value="Immunoglobulins"/>
    <property type="match status" value="1"/>
</dbReference>
<evidence type="ECO:0000259" key="4">
    <source>
        <dbReference type="SMART" id="SM00421"/>
    </source>
</evidence>
<evidence type="ECO:0000256" key="1">
    <source>
        <dbReference type="ARBA" id="ARBA00022553"/>
    </source>
</evidence>
<keyword evidence="6" id="KW-1185">Reference proteome</keyword>
<reference evidence="6" key="1">
    <citation type="journal article" date="2019" name="Int. J. Syst. Evol. Microbiol.">
        <title>The Global Catalogue of Microorganisms (GCM) 10K type strain sequencing project: providing services to taxonomists for standard genome sequencing and annotation.</title>
        <authorList>
            <consortium name="The Broad Institute Genomics Platform"/>
            <consortium name="The Broad Institute Genome Sequencing Center for Infectious Disease"/>
            <person name="Wu L."/>
            <person name="Ma J."/>
        </authorList>
    </citation>
    <scope>NUCLEOTIDE SEQUENCE [LARGE SCALE GENOMIC DNA]</scope>
    <source>
        <strain evidence="6">KCTC 42247</strain>
    </source>
</reference>
<dbReference type="EMBL" id="JBHUMB010000014">
    <property type="protein sequence ID" value="MFD2744127.1"/>
    <property type="molecule type" value="Genomic_DNA"/>
</dbReference>
<organism evidence="5 6">
    <name type="scientific">Sphingobacterium populi</name>
    <dbReference type="NCBI Taxonomy" id="1812824"/>
    <lineage>
        <taxon>Bacteria</taxon>
        <taxon>Pseudomonadati</taxon>
        <taxon>Bacteroidota</taxon>
        <taxon>Sphingobacteriia</taxon>
        <taxon>Sphingobacteriales</taxon>
        <taxon>Sphingobacteriaceae</taxon>
        <taxon>Sphingobacterium</taxon>
    </lineage>
</organism>
<feature type="signal peptide" evidence="3">
    <location>
        <begin position="1"/>
        <end position="21"/>
    </location>
</feature>
<keyword evidence="2" id="KW-1133">Transmembrane helix</keyword>
<feature type="domain" description="HTH luxR-type" evidence="4">
    <location>
        <begin position="904"/>
        <end position="961"/>
    </location>
</feature>
<proteinExistence type="predicted"/>
<dbReference type="InterPro" id="IPR016032">
    <property type="entry name" value="Sig_transdc_resp-reg_C-effctor"/>
</dbReference>
<dbReference type="Pfam" id="PF00196">
    <property type="entry name" value="GerE"/>
    <property type="match status" value="1"/>
</dbReference>
<gene>
    <name evidence="5" type="ORF">ACFSQ6_12070</name>
</gene>
<feature type="chain" id="PRO_5045890994" evidence="3">
    <location>
        <begin position="22"/>
        <end position="964"/>
    </location>
</feature>
<dbReference type="InterPro" id="IPR013783">
    <property type="entry name" value="Ig-like_fold"/>
</dbReference>
<sequence length="964" mass="110117">MRFIFWCVIAIMCGGNLPLFAQNTLGTPLLYSYSKADFEGGSRTWQIGQDSRGLMYFANNEGLITFDGNSWSKFSLSNQTIVRSLYIDPNDRVYVGGQGEFGYFEPGPAGLLMYHSLSNRVSTTYGSFADVWNTVGYQKAVFFRSHLAIFKLSEDKLTVYPARNRWEFMGSVDGRLFAQDTRLGLLEFENGKWHALSGSAELKTQLVTGVLSASQNEIIITTSTDRMYRLKGKQYESLPTRSFSTRDLYTPSVAKVSADEYVFASALEGCLIRDAQGKVLQRISTTEGLPNNNVSSVFVDRQRNIWAGLDNAIALISYGSAIKYIRPSVDAEVTGYSGYVFNDQLYIASSNGLFVAPLSDAVQDHSQVRSHFSLIPGTDGGEAWHLDKVNGQLWLGHNRGVFSIDSGKATSIASRTGTWNFLSWPQSGHQTSFTNTLMGTYQGLDHFTHSQNSSVYKGALEGHRDSYRFLVPDTLQHIWASHPYRGIYQLSVDATLDKYTAQLFTQQDGLPSSYQNYVFRWNDRAVFATENGIYAYDRARKLFSPFSKLSVFKGIPIRYFRQDQSGNIWFASVKRVGVAKYRPHDRHYQLIYFPEVEGLHTTGFENIYPYDNFNTYVGAERGMLHINLEKYVDKLEKPELVFSKVEGVGKHDSLLYAGFGLHKSNDKADIPTLDADFNSFQFHYSSPSYGTHANLLYSYQLEGYDHQWSNWTTERQKAYTNLPSGDYFFCVKAKNNLGIESEILTYSFRILAPWYATPIAWIIYTIFLLAGFFMAVRWQRAAWLSRQQKHEDEINRMRYVYQLELEKNEREIIKLQNEHLEDEVLNKTKELASTSMQLMENAEALNKLRVELGKIESGEADENDLKRVTALLKDVDKNRLHWDQFAVHFDELNDGFLQRLTNLHPKLSRNDLKVCAYLRLHFTTKQIAQLQSISVRGVEVHRYRIRKKLGVDTHVSLSSYLNTI</sequence>
<dbReference type="Proteomes" id="UP001597418">
    <property type="component" value="Unassembled WGS sequence"/>
</dbReference>
<keyword evidence="2" id="KW-0472">Membrane</keyword>
<evidence type="ECO:0000256" key="2">
    <source>
        <dbReference type="SAM" id="Phobius"/>
    </source>
</evidence>
<protein>
    <submittedName>
        <fullName evidence="5">Triple tyrosine motif-containing protein</fullName>
    </submittedName>
</protein>
<accession>A0ABW5UF80</accession>
<dbReference type="InterPro" id="IPR015943">
    <property type="entry name" value="WD40/YVTN_repeat-like_dom_sf"/>
</dbReference>
<dbReference type="Gene3D" id="2.130.10.10">
    <property type="entry name" value="YVTN repeat-like/Quinoprotein amine dehydrogenase"/>
    <property type="match status" value="2"/>
</dbReference>
<dbReference type="Pfam" id="PF07494">
    <property type="entry name" value="Reg_prop"/>
    <property type="match status" value="1"/>
</dbReference>
<keyword evidence="3" id="KW-0732">Signal</keyword>
<dbReference type="Pfam" id="PF07495">
    <property type="entry name" value="Y_Y_Y"/>
    <property type="match status" value="1"/>
</dbReference>
<name>A0ABW5UF80_9SPHI</name>
<keyword evidence="2" id="KW-0812">Transmembrane</keyword>
<evidence type="ECO:0000313" key="6">
    <source>
        <dbReference type="Proteomes" id="UP001597418"/>
    </source>
</evidence>
<comment type="caution">
    <text evidence="5">The sequence shown here is derived from an EMBL/GenBank/DDBJ whole genome shotgun (WGS) entry which is preliminary data.</text>
</comment>
<dbReference type="PANTHER" id="PTHR43547">
    <property type="entry name" value="TWO-COMPONENT HISTIDINE KINASE"/>
    <property type="match status" value="1"/>
</dbReference>
<dbReference type="Gene3D" id="1.10.10.10">
    <property type="entry name" value="Winged helix-like DNA-binding domain superfamily/Winged helix DNA-binding domain"/>
    <property type="match status" value="1"/>
</dbReference>
<dbReference type="RefSeq" id="WP_082784839.1">
    <property type="nucleotide sequence ID" value="NZ_JBHUMB010000014.1"/>
</dbReference>
<feature type="transmembrane region" description="Helical" evidence="2">
    <location>
        <begin position="754"/>
        <end position="776"/>
    </location>
</feature>
<dbReference type="InterPro" id="IPR011110">
    <property type="entry name" value="Reg_prop"/>
</dbReference>
<evidence type="ECO:0000256" key="3">
    <source>
        <dbReference type="SAM" id="SignalP"/>
    </source>
</evidence>
<dbReference type="SUPFAM" id="SSF46894">
    <property type="entry name" value="C-terminal effector domain of the bipartite response regulators"/>
    <property type="match status" value="1"/>
</dbReference>
<dbReference type="InterPro" id="IPR011123">
    <property type="entry name" value="Y_Y_Y"/>
</dbReference>
<evidence type="ECO:0000313" key="5">
    <source>
        <dbReference type="EMBL" id="MFD2744127.1"/>
    </source>
</evidence>